<sequence length="149" mass="15729">MSAWRSTVSALAVALTMVLLAPAAPASAAVGSYSVSPSGGSVYRTNTVYSSGFASSPGTVPAGATVTGVSWQFNLSSYPSNLTRQLCNVQRCETLWTFGGNTGTSTYFTGDPANNSWYFRFVLVFGSGSSVINPPVYAYTHNVTVTYQY</sequence>
<gene>
    <name evidence="2" type="ORF">GA0070618_5064</name>
</gene>
<feature type="signal peptide" evidence="1">
    <location>
        <begin position="1"/>
        <end position="28"/>
    </location>
</feature>
<reference evidence="3" key="1">
    <citation type="submission" date="2016-06" db="EMBL/GenBank/DDBJ databases">
        <authorList>
            <person name="Varghese N."/>
            <person name="Submissions Spin"/>
        </authorList>
    </citation>
    <scope>NUCLEOTIDE SEQUENCE [LARGE SCALE GENOMIC DNA]</scope>
    <source>
        <strain evidence="3">DSM 43816</strain>
    </source>
</reference>
<dbReference type="RefSeq" id="WP_088983824.1">
    <property type="nucleotide sequence ID" value="NZ_JBITFW010000001.1"/>
</dbReference>
<dbReference type="OrthoDB" id="6521367at2"/>
<dbReference type="Pfam" id="PF06366">
    <property type="entry name" value="FlhE"/>
    <property type="match status" value="1"/>
</dbReference>
<evidence type="ECO:0000313" key="3">
    <source>
        <dbReference type="Proteomes" id="UP000198253"/>
    </source>
</evidence>
<dbReference type="InterPro" id="IPR009420">
    <property type="entry name" value="FlhE"/>
</dbReference>
<dbReference type="Proteomes" id="UP000198253">
    <property type="component" value="Chromosome I"/>
</dbReference>
<keyword evidence="1" id="KW-0732">Signal</keyword>
<evidence type="ECO:0000256" key="1">
    <source>
        <dbReference type="SAM" id="SignalP"/>
    </source>
</evidence>
<feature type="chain" id="PRO_5008710162" evidence="1">
    <location>
        <begin position="29"/>
        <end position="149"/>
    </location>
</feature>
<accession>A0A1C4ZC66</accession>
<evidence type="ECO:0000313" key="2">
    <source>
        <dbReference type="EMBL" id="SCF30592.1"/>
    </source>
</evidence>
<keyword evidence="3" id="KW-1185">Reference proteome</keyword>
<dbReference type="InParanoid" id="A0A1C4ZC66"/>
<protein>
    <submittedName>
        <fullName evidence="2">Protein FlhE</fullName>
    </submittedName>
</protein>
<organism evidence="2 3">
    <name type="scientific">Micromonospora echinospora</name>
    <name type="common">Micromonospora purpurea</name>
    <dbReference type="NCBI Taxonomy" id="1877"/>
    <lineage>
        <taxon>Bacteria</taxon>
        <taxon>Bacillati</taxon>
        <taxon>Actinomycetota</taxon>
        <taxon>Actinomycetes</taxon>
        <taxon>Micromonosporales</taxon>
        <taxon>Micromonosporaceae</taxon>
        <taxon>Micromonospora</taxon>
    </lineage>
</organism>
<dbReference type="AlphaFoldDB" id="A0A1C4ZC66"/>
<dbReference type="EMBL" id="LT607413">
    <property type="protein sequence ID" value="SCF30592.1"/>
    <property type="molecule type" value="Genomic_DNA"/>
</dbReference>
<name>A0A1C4ZC66_MICEC</name>
<proteinExistence type="predicted"/>